<keyword evidence="6" id="KW-0851">Voltage-gated channel</keyword>
<feature type="domain" description="Ion transport" evidence="15">
    <location>
        <begin position="3"/>
        <end position="219"/>
    </location>
</feature>
<feature type="transmembrane region" description="Helical" evidence="14">
    <location>
        <begin position="191"/>
        <end position="217"/>
    </location>
</feature>
<evidence type="ECO:0000256" key="13">
    <source>
        <dbReference type="SAM" id="MobiDB-lite"/>
    </source>
</evidence>
<keyword evidence="3" id="KW-1003">Cell membrane</keyword>
<evidence type="ECO:0000256" key="6">
    <source>
        <dbReference type="ARBA" id="ARBA00022882"/>
    </source>
</evidence>
<comment type="subcellular location">
    <subcellularLocation>
        <location evidence="1">Cell membrane</location>
        <topology evidence="1">Multi-pass membrane protein</topology>
    </subcellularLocation>
</comment>
<dbReference type="Pfam" id="PF03520">
    <property type="entry name" value="KCNQ_channel"/>
    <property type="match status" value="1"/>
</dbReference>
<dbReference type="InterPro" id="IPR003937">
    <property type="entry name" value="K_chnl_volt-dep_KCNQ"/>
</dbReference>
<evidence type="ECO:0000313" key="18">
    <source>
        <dbReference type="WBParaSite" id="GPLIN_000750900"/>
    </source>
</evidence>
<keyword evidence="7" id="KW-0630">Potassium</keyword>
<reference evidence="18" key="3">
    <citation type="submission" date="2016-06" db="UniProtKB">
        <authorList>
            <consortium name="WormBaseParasite"/>
        </authorList>
    </citation>
    <scope>IDENTIFICATION</scope>
</reference>
<organism evidence="17 18">
    <name type="scientific">Globodera pallida</name>
    <name type="common">Potato cyst nematode worm</name>
    <name type="synonym">Heterodera pallida</name>
    <dbReference type="NCBI Taxonomy" id="36090"/>
    <lineage>
        <taxon>Eukaryota</taxon>
        <taxon>Metazoa</taxon>
        <taxon>Ecdysozoa</taxon>
        <taxon>Nematoda</taxon>
        <taxon>Chromadorea</taxon>
        <taxon>Rhabditida</taxon>
        <taxon>Tylenchina</taxon>
        <taxon>Tylenchomorpha</taxon>
        <taxon>Tylenchoidea</taxon>
        <taxon>Heteroderidae</taxon>
        <taxon>Heteroderinae</taxon>
        <taxon>Globodera</taxon>
    </lineage>
</organism>
<feature type="compositionally biased region" description="Acidic residues" evidence="13">
    <location>
        <begin position="498"/>
        <end position="509"/>
    </location>
</feature>
<evidence type="ECO:0000256" key="7">
    <source>
        <dbReference type="ARBA" id="ARBA00022958"/>
    </source>
</evidence>
<keyword evidence="9" id="KW-0406">Ion transport</keyword>
<dbReference type="InterPro" id="IPR005821">
    <property type="entry name" value="Ion_trans_dom"/>
</dbReference>
<feature type="transmembrane region" description="Helical" evidence="14">
    <location>
        <begin position="25"/>
        <end position="45"/>
    </location>
</feature>
<dbReference type="Pfam" id="PF00520">
    <property type="entry name" value="Ion_trans"/>
    <property type="match status" value="1"/>
</dbReference>
<reference evidence="17" key="2">
    <citation type="submission" date="2014-05" db="EMBL/GenBank/DDBJ databases">
        <title>The genome and life-stage specific transcriptomes of Globodera pallida elucidate key aspects of plant parasitism by a cyst nematode.</title>
        <authorList>
            <person name="Cotton J.A."/>
            <person name="Lilley C.J."/>
            <person name="Jones L.M."/>
            <person name="Kikuchi T."/>
            <person name="Reid A.J."/>
            <person name="Thorpe P."/>
            <person name="Tsai I.J."/>
            <person name="Beasley H."/>
            <person name="Blok V."/>
            <person name="Cock P.J.A."/>
            <person name="Van den Akker S.E."/>
            <person name="Holroyd N."/>
            <person name="Hunt M."/>
            <person name="Mantelin S."/>
            <person name="Naghra H."/>
            <person name="Pain A."/>
            <person name="Palomares-Rius J.E."/>
            <person name="Zarowiecki M."/>
            <person name="Berriman M."/>
            <person name="Jones J.T."/>
            <person name="Urwin P.E."/>
        </authorList>
    </citation>
    <scope>NUCLEOTIDE SEQUENCE [LARGE SCALE GENOMIC DNA]</scope>
    <source>
        <strain evidence="17">Lindley</strain>
    </source>
</reference>
<keyword evidence="11" id="KW-0407">Ion channel</keyword>
<evidence type="ECO:0000256" key="12">
    <source>
        <dbReference type="ARBA" id="ARBA00034430"/>
    </source>
</evidence>
<feature type="region of interest" description="Disordered" evidence="13">
    <location>
        <begin position="1020"/>
        <end position="1084"/>
    </location>
</feature>
<dbReference type="FunFam" id="1.20.120.350:FF:000017">
    <property type="entry name" value="potassium voltage-gated channel subfamily KQT member 1"/>
    <property type="match status" value="1"/>
</dbReference>
<feature type="transmembrane region" description="Helical" evidence="14">
    <location>
        <begin position="66"/>
        <end position="92"/>
    </location>
</feature>
<feature type="region of interest" description="Disordered" evidence="13">
    <location>
        <begin position="347"/>
        <end position="510"/>
    </location>
</feature>
<evidence type="ECO:0000256" key="10">
    <source>
        <dbReference type="ARBA" id="ARBA00023136"/>
    </source>
</evidence>
<evidence type="ECO:0000256" key="1">
    <source>
        <dbReference type="ARBA" id="ARBA00004651"/>
    </source>
</evidence>
<dbReference type="FunFam" id="1.10.287.70:FF:000016">
    <property type="entry name" value="Putative potassium voltage-gated channel subfamily KQT member 2"/>
    <property type="match status" value="1"/>
</dbReference>
<keyword evidence="8 14" id="KW-1133">Transmembrane helix</keyword>
<evidence type="ECO:0000256" key="14">
    <source>
        <dbReference type="SAM" id="Phobius"/>
    </source>
</evidence>
<dbReference type="Proteomes" id="UP000050741">
    <property type="component" value="Unassembled WGS sequence"/>
</dbReference>
<comment type="catalytic activity">
    <reaction evidence="12">
        <text>K(+)(in) = K(+)(out)</text>
        <dbReference type="Rhea" id="RHEA:29463"/>
        <dbReference type="ChEBI" id="CHEBI:29103"/>
    </reaction>
</comment>
<feature type="domain" description="Potassium channel voltage dependent KCNQ C-terminal" evidence="16">
    <location>
        <begin position="790"/>
        <end position="920"/>
    </location>
</feature>
<keyword evidence="10 14" id="KW-0472">Membrane</keyword>
<feature type="compositionally biased region" description="Basic and acidic residues" evidence="13">
    <location>
        <begin position="432"/>
        <end position="497"/>
    </location>
</feature>
<feature type="transmembrane region" description="Helical" evidence="14">
    <location>
        <begin position="131"/>
        <end position="151"/>
    </location>
</feature>
<evidence type="ECO:0000256" key="4">
    <source>
        <dbReference type="ARBA" id="ARBA00022538"/>
    </source>
</evidence>
<proteinExistence type="predicted"/>
<feature type="region of interest" description="Disordered" evidence="13">
    <location>
        <begin position="642"/>
        <end position="722"/>
    </location>
</feature>
<dbReference type="InterPro" id="IPR013821">
    <property type="entry name" value="K_chnl_volt-dep_KCNQ_C"/>
</dbReference>
<dbReference type="PANTHER" id="PTHR47735">
    <property type="entry name" value="POTASSIUM VOLTAGE-GATED CHANNEL SUBFAMILY KQT MEMBER 4"/>
    <property type="match status" value="1"/>
</dbReference>
<dbReference type="SUPFAM" id="SSF81324">
    <property type="entry name" value="Voltage-gated potassium channels"/>
    <property type="match status" value="1"/>
</dbReference>
<feature type="compositionally biased region" description="Gly residues" evidence="13">
    <location>
        <begin position="753"/>
        <end position="771"/>
    </location>
</feature>
<dbReference type="Gene3D" id="1.10.287.70">
    <property type="match status" value="1"/>
</dbReference>
<evidence type="ECO:0000256" key="2">
    <source>
        <dbReference type="ARBA" id="ARBA00022448"/>
    </source>
</evidence>
<dbReference type="GO" id="GO:0008076">
    <property type="term" value="C:voltage-gated potassium channel complex"/>
    <property type="evidence" value="ECO:0007669"/>
    <property type="project" value="TreeGrafter"/>
</dbReference>
<dbReference type="PRINTS" id="PR00169">
    <property type="entry name" value="KCHANNEL"/>
</dbReference>
<evidence type="ECO:0000256" key="11">
    <source>
        <dbReference type="ARBA" id="ARBA00023303"/>
    </source>
</evidence>
<feature type="compositionally biased region" description="Polar residues" evidence="13">
    <location>
        <begin position="650"/>
        <end position="687"/>
    </location>
</feature>
<evidence type="ECO:0000259" key="15">
    <source>
        <dbReference type="Pfam" id="PF00520"/>
    </source>
</evidence>
<feature type="compositionally biased region" description="Basic and acidic residues" evidence="13">
    <location>
        <begin position="403"/>
        <end position="423"/>
    </location>
</feature>
<reference evidence="17" key="1">
    <citation type="submission" date="2013-12" db="EMBL/GenBank/DDBJ databases">
        <authorList>
            <person name="Aslett M."/>
        </authorList>
    </citation>
    <scope>NUCLEOTIDE SEQUENCE [LARGE SCALE GENOMIC DNA]</scope>
    <source>
        <strain evidence="17">Lindley</strain>
    </source>
</reference>
<sequence>MVLMCLALSVFSTMPEFEEQATLILYYIEIIFVFWLSIEYLCRVWSAGCRSRYRGIAGRIRFATSAYCVIDIIVISASLVVLCMGATGQVFAASAIRGLRFFQILRMLRIDRRAGTWKLLGSVVWAHRQELLTTLYIGFLGLIFSSFLVYLCEKNYNDKYTTFADALWWGVITLSTVGYGDVTPATWPGKIIGALCALLGISFFALPAGILGSGFALKVQQHQRQKHLIRRRVPAARLIQCLWRHYCSMPESRSLATWKVHLQTTPVIMTMKPKHTTKSNQSSLRAFSSCRNLSLRLRRSLGFSRHVDGRQISGESVEIVGVEEVGGGEDGAALGSVAWAKIRRARKSMSATHTPSLPVQMRKGPTEEADASLPSSVEEAQKAGRNREKRPRQLSGMEEEGLEKEQKGIEEEQKGMEEEQKGMEEEEEKGMEEEQKGMKEEEQKGMEEEQKGMKEEEQKGMKEEEQKGMKEEEQKRMKEEEQKGMKEEEQKGMKEQEEEKEEKEMEEEEARILRIRPNSSIGFQNNSIISRLRQSARRKPQSQAHIQADFPTDDGDAQDTPTETLCGVNVKTLLVPNRPTDNISIVSSDLSEIESLGALGFSLGSWRKSSSSKNYQRINYYHKKAITGSALAAAAAAVEIDKGGGGQRPVGNSSSMGTFTASSPTVLQSSTQFSYSNLLPRRPSTSPEAREDKSIGMGNEPDVARSPEGNTEEHPRRANRSFSAADPATLLLGDFWTAPWLDWIARARAGNSGGGANGGSAEQSGGGGGGAQADESMWGQLSACSPLQQKRSNQQRRLSNEYVSDEESPVLQLRTLDDYTPALKNAVRAIRRIQLMVARRKFKEALKPYDVKDVIEQYSAGHVDLQARVKLVQQRLDQIMGTKPNKDDMKVSLANRVIKMERHMEKMDKKLDLLVEMFLEEKRLRLVNNSGKGIAIKSNSHGAFQQETPGGSKNVVEMTTSLRQAASTLPRRALHQHSKSSFAGHLSRFGVVQVPTESGTSPAPLGANSLHKQLQPTQSLKIEHKSQHPPPSPHLRQTNRPAGLPKSAAIGSHRGQSQKGKRETPEGQFLLAHRDGPFDTDPNV</sequence>
<protein>
    <submittedName>
        <fullName evidence="18">Ion_trans domain-containing protein</fullName>
    </submittedName>
</protein>
<dbReference type="Gene3D" id="6.10.140.1910">
    <property type="match status" value="2"/>
</dbReference>
<keyword evidence="2" id="KW-0813">Transport</keyword>
<feature type="region of interest" description="Disordered" evidence="13">
    <location>
        <begin position="533"/>
        <end position="559"/>
    </location>
</feature>
<keyword evidence="5 14" id="KW-0812">Transmembrane</keyword>
<evidence type="ECO:0000256" key="8">
    <source>
        <dbReference type="ARBA" id="ARBA00022989"/>
    </source>
</evidence>
<evidence type="ECO:0000256" key="3">
    <source>
        <dbReference type="ARBA" id="ARBA00022475"/>
    </source>
</evidence>
<keyword evidence="17" id="KW-1185">Reference proteome</keyword>
<evidence type="ECO:0000256" key="5">
    <source>
        <dbReference type="ARBA" id="ARBA00022692"/>
    </source>
</evidence>
<feature type="region of interest" description="Disordered" evidence="13">
    <location>
        <begin position="753"/>
        <end position="775"/>
    </location>
</feature>
<name>A0A183C3R5_GLOPA</name>
<dbReference type="PRINTS" id="PR01459">
    <property type="entry name" value="KCNQCHANNEL"/>
</dbReference>
<keyword evidence="4" id="KW-0633">Potassium transport</keyword>
<accession>A0A183C3R5</accession>
<evidence type="ECO:0000256" key="9">
    <source>
        <dbReference type="ARBA" id="ARBA00023065"/>
    </source>
</evidence>
<evidence type="ECO:0000259" key="16">
    <source>
        <dbReference type="Pfam" id="PF03520"/>
    </source>
</evidence>
<evidence type="ECO:0000313" key="17">
    <source>
        <dbReference type="Proteomes" id="UP000050741"/>
    </source>
</evidence>
<dbReference type="WBParaSite" id="GPLIN_000750900">
    <property type="protein sequence ID" value="GPLIN_000750900"/>
    <property type="gene ID" value="GPLIN_000750900"/>
</dbReference>
<dbReference type="PANTHER" id="PTHR47735:SF9">
    <property type="entry name" value="POTASSIUM VOLTAGE-GATED CHANNEL SUBFAMILY KQT MEMBER 4-LIKE ISOFORM X1"/>
    <property type="match status" value="1"/>
</dbReference>
<dbReference type="AlphaFoldDB" id="A0A183C3R5"/>
<dbReference type="GO" id="GO:0005249">
    <property type="term" value="F:voltage-gated potassium channel activity"/>
    <property type="evidence" value="ECO:0007669"/>
    <property type="project" value="InterPro"/>
</dbReference>